<keyword evidence="3" id="KW-1185">Reference proteome</keyword>
<evidence type="ECO:0000313" key="3">
    <source>
        <dbReference type="Proteomes" id="UP001303614"/>
    </source>
</evidence>
<gene>
    <name evidence="2" type="ORF">VB146_09830</name>
</gene>
<dbReference type="InterPro" id="IPR011008">
    <property type="entry name" value="Dimeric_a/b-barrel"/>
</dbReference>
<dbReference type="Proteomes" id="UP001303614">
    <property type="component" value="Unassembled WGS sequence"/>
</dbReference>
<organism evidence="2 3">
    <name type="scientific">Xanthomonas floridensis</name>
    <dbReference type="NCBI Taxonomy" id="1843580"/>
    <lineage>
        <taxon>Bacteria</taxon>
        <taxon>Pseudomonadati</taxon>
        <taxon>Pseudomonadota</taxon>
        <taxon>Gammaproteobacteria</taxon>
        <taxon>Lysobacterales</taxon>
        <taxon>Lysobacteraceae</taxon>
        <taxon>Xanthomonas</taxon>
    </lineage>
</organism>
<accession>A0ABU5PX14</accession>
<dbReference type="RefSeq" id="WP_239692124.1">
    <property type="nucleotide sequence ID" value="NZ_JAYFSO010000010.1"/>
</dbReference>
<evidence type="ECO:0000259" key="1">
    <source>
        <dbReference type="Pfam" id="PF07978"/>
    </source>
</evidence>
<dbReference type="EMBL" id="JAYFSO010000010">
    <property type="protein sequence ID" value="MEA5124153.1"/>
    <property type="molecule type" value="Genomic_DNA"/>
</dbReference>
<reference evidence="2 3" key="1">
    <citation type="submission" date="2023-12" db="EMBL/GenBank/DDBJ databases">
        <title>Genome sequencing of Xanthomonas floridensis.</title>
        <authorList>
            <person name="Greer S."/>
            <person name="Harrison J."/>
            <person name="Grant M."/>
            <person name="Vicente J."/>
            <person name="Studholme D."/>
        </authorList>
    </citation>
    <scope>NUCLEOTIDE SEQUENCE [LARGE SCALE GENOMIC DNA]</scope>
    <source>
        <strain evidence="2 3">WHRI 8848</strain>
    </source>
</reference>
<protein>
    <submittedName>
        <fullName evidence="2">NIPSNAP family protein</fullName>
    </submittedName>
</protein>
<name>A0ABU5PX14_9XANT</name>
<feature type="domain" description="NIPSNAP" evidence="1">
    <location>
        <begin position="55"/>
        <end position="119"/>
    </location>
</feature>
<dbReference type="SUPFAM" id="SSF54909">
    <property type="entry name" value="Dimeric alpha+beta barrel"/>
    <property type="match status" value="1"/>
</dbReference>
<sequence>MNLRQCGMACGAPRSPKAMEDHLFAALCDRPVSVGRIRTLRRLVDSAGDALRRPASRYFLPSEGANTIALALFSFPSLAEYARYREASLQDAQCLAAFAYAERTRCIISYERSFFRPVPG</sequence>
<comment type="caution">
    <text evidence="2">The sequence shown here is derived from an EMBL/GenBank/DDBJ whole genome shotgun (WGS) entry which is preliminary data.</text>
</comment>
<dbReference type="Pfam" id="PF07978">
    <property type="entry name" value="NIPSNAP"/>
    <property type="match status" value="1"/>
</dbReference>
<proteinExistence type="predicted"/>
<evidence type="ECO:0000313" key="2">
    <source>
        <dbReference type="EMBL" id="MEA5124153.1"/>
    </source>
</evidence>
<dbReference type="InterPro" id="IPR012577">
    <property type="entry name" value="NIPSNAP"/>
</dbReference>